<feature type="compositionally biased region" description="Basic residues" evidence="6">
    <location>
        <begin position="392"/>
        <end position="409"/>
    </location>
</feature>
<keyword evidence="4" id="KW-0175">Coiled coil</keyword>
<evidence type="ECO:0000256" key="3">
    <source>
        <dbReference type="ARBA" id="ARBA00022517"/>
    </source>
</evidence>
<dbReference type="OrthoDB" id="443772at2759"/>
<feature type="compositionally biased region" description="Basic residues" evidence="6">
    <location>
        <begin position="424"/>
        <end position="441"/>
    </location>
</feature>
<protein>
    <submittedName>
        <fullName evidence="7">Related to rRNA processing protein EBP2</fullName>
    </submittedName>
</protein>
<evidence type="ECO:0000256" key="4">
    <source>
        <dbReference type="ARBA" id="ARBA00023054"/>
    </source>
</evidence>
<dbReference type="GO" id="GO:0005730">
    <property type="term" value="C:nucleolus"/>
    <property type="evidence" value="ECO:0007669"/>
    <property type="project" value="UniProtKB-SubCell"/>
</dbReference>
<dbReference type="VEuPathDB" id="FungiDB:CPUR_04163"/>
<sequence>MAVPKLAILSRRSWNCDQSHSGRAGYEALLFSEHAKLNLYMEDDFSDEDLSDEDDIADFIDKDNASIPAEGFDNTEESLPEESLSECVLAFEENQRSEISCHEDPTADDQTSPGIHQIEMHDQTMNFRAVDETDSSESEIDMKMQPETRVANLLSKAMLRKLRHRGETAEDGDNSPASGHEDFDDEDKDEEDIKPHTRLTINNTSALQAALERVAILHNQRAAFATHQSVSSSTKTAESIPDVSDDLQRELAFYSQCLDAAKIGRANLLAEGVPFSRPKDYFAEMVKEDAHMEKVKALLIEEASAKKASAEARKLRDLKKFGKQVQVAKLQERQKAKRETLDKIKNLKRKRQESGGDMATNEADIFDVSVDNELASHSKRKVATERAGTGAKRQKKNAKYGFGGKKRHAKSGDAISSGDLSHFNTKKMKAGVKSRPGKNGRKAVAAK</sequence>
<keyword evidence="5" id="KW-0539">Nucleus</keyword>
<dbReference type="AlphaFoldDB" id="M1W649"/>
<dbReference type="GO" id="GO:0030687">
    <property type="term" value="C:preribosome, large subunit precursor"/>
    <property type="evidence" value="ECO:0007669"/>
    <property type="project" value="TreeGrafter"/>
</dbReference>
<reference evidence="7 8" key="1">
    <citation type="journal article" date="2013" name="PLoS Genet.">
        <title>Plant-symbiotic fungi as chemical engineers: Multi-genome analysis of the Clavicipitaceae reveals dynamics of alkaloid loci.</title>
        <authorList>
            <person name="Schardl C.L."/>
            <person name="Young C.A."/>
            <person name="Hesse U."/>
            <person name="Amyotte S.G."/>
            <person name="Andreeva K."/>
            <person name="Calie P.J."/>
            <person name="Fleetwood D.J."/>
            <person name="Haws D.C."/>
            <person name="Moore N."/>
            <person name="Oeser B."/>
            <person name="Panaccione D.G."/>
            <person name="Schweri K.K."/>
            <person name="Voisey C.R."/>
            <person name="Farman M.L."/>
            <person name="Jaromczyk J.W."/>
            <person name="Roe B.A."/>
            <person name="O'Sullivan D.M."/>
            <person name="Scott B."/>
            <person name="Tudzynski P."/>
            <person name="An Z."/>
            <person name="Arnaoudova E.G."/>
            <person name="Bullock C.T."/>
            <person name="Charlton N.D."/>
            <person name="Chen L."/>
            <person name="Cox M."/>
            <person name="Dinkins R.D."/>
            <person name="Florea S."/>
            <person name="Glenn A.E."/>
            <person name="Gordon A."/>
            <person name="Gueldener U."/>
            <person name="Harris D.R."/>
            <person name="Hollin W."/>
            <person name="Jaromczyk J."/>
            <person name="Johnson R.D."/>
            <person name="Khan A.K."/>
            <person name="Leistner E."/>
            <person name="Leuchtmann A."/>
            <person name="Li C."/>
            <person name="Liu J."/>
            <person name="Liu J."/>
            <person name="Liu M."/>
            <person name="Mace W."/>
            <person name="Machado C."/>
            <person name="Nagabhyru P."/>
            <person name="Pan J."/>
            <person name="Schmid J."/>
            <person name="Sugawara K."/>
            <person name="Steiner U."/>
            <person name="Takach J.E."/>
            <person name="Tanaka E."/>
            <person name="Webb J.S."/>
            <person name="Wilson E.V."/>
            <person name="Wiseman J.L."/>
            <person name="Yoshida R."/>
            <person name="Zeng Z."/>
        </authorList>
    </citation>
    <scope>NUCLEOTIDE SEQUENCE [LARGE SCALE GENOMIC DNA]</scope>
    <source>
        <strain evidence="7 8">20.1</strain>
    </source>
</reference>
<dbReference type="Pfam" id="PF05890">
    <property type="entry name" value="Ebp2"/>
    <property type="match status" value="1"/>
</dbReference>
<name>M1W649_CLAP2</name>
<dbReference type="GO" id="GO:0042273">
    <property type="term" value="P:ribosomal large subunit biogenesis"/>
    <property type="evidence" value="ECO:0007669"/>
    <property type="project" value="TreeGrafter"/>
</dbReference>
<evidence type="ECO:0000256" key="6">
    <source>
        <dbReference type="SAM" id="MobiDB-lite"/>
    </source>
</evidence>
<proteinExistence type="inferred from homology"/>
<dbReference type="STRING" id="1111077.M1W649"/>
<organism evidence="7 8">
    <name type="scientific">Claviceps purpurea (strain 20.1)</name>
    <name type="common">Ergot fungus</name>
    <name type="synonym">Sphacelia segetum</name>
    <dbReference type="NCBI Taxonomy" id="1111077"/>
    <lineage>
        <taxon>Eukaryota</taxon>
        <taxon>Fungi</taxon>
        <taxon>Dikarya</taxon>
        <taxon>Ascomycota</taxon>
        <taxon>Pezizomycotina</taxon>
        <taxon>Sordariomycetes</taxon>
        <taxon>Hypocreomycetidae</taxon>
        <taxon>Hypocreales</taxon>
        <taxon>Clavicipitaceae</taxon>
        <taxon>Claviceps</taxon>
    </lineage>
</organism>
<dbReference type="GO" id="GO:0034399">
    <property type="term" value="C:nuclear periphery"/>
    <property type="evidence" value="ECO:0007669"/>
    <property type="project" value="TreeGrafter"/>
</dbReference>
<dbReference type="GO" id="GO:0006364">
    <property type="term" value="P:rRNA processing"/>
    <property type="evidence" value="ECO:0007669"/>
    <property type="project" value="TreeGrafter"/>
</dbReference>
<dbReference type="EMBL" id="CAGA01000021">
    <property type="protein sequence ID" value="CCE30315.1"/>
    <property type="molecule type" value="Genomic_DNA"/>
</dbReference>
<feature type="region of interest" description="Disordered" evidence="6">
    <location>
        <begin position="375"/>
        <end position="447"/>
    </location>
</feature>
<evidence type="ECO:0000313" key="7">
    <source>
        <dbReference type="EMBL" id="CCE30315.1"/>
    </source>
</evidence>
<keyword evidence="3" id="KW-0690">Ribosome biogenesis</keyword>
<evidence type="ECO:0000256" key="1">
    <source>
        <dbReference type="ARBA" id="ARBA00004604"/>
    </source>
</evidence>
<feature type="compositionally biased region" description="Acidic residues" evidence="6">
    <location>
        <begin position="182"/>
        <end position="192"/>
    </location>
</feature>
<gene>
    <name evidence="7" type="ORF">CPUR_04163</name>
</gene>
<feature type="region of interest" description="Disordered" evidence="6">
    <location>
        <begin position="166"/>
        <end position="198"/>
    </location>
</feature>
<dbReference type="PANTHER" id="PTHR13028:SF0">
    <property type="entry name" value="RRNA-PROCESSING PROTEIN EBP2-RELATED"/>
    <property type="match status" value="1"/>
</dbReference>
<comment type="similarity">
    <text evidence="2">Belongs to the EBP2 family.</text>
</comment>
<evidence type="ECO:0000313" key="8">
    <source>
        <dbReference type="Proteomes" id="UP000016801"/>
    </source>
</evidence>
<evidence type="ECO:0000256" key="5">
    <source>
        <dbReference type="ARBA" id="ARBA00023242"/>
    </source>
</evidence>
<dbReference type="eggNOG" id="KOG3080">
    <property type="taxonomic scope" value="Eukaryota"/>
</dbReference>
<dbReference type="HOGENOM" id="CLU_036007_0_1_1"/>
<comment type="caution">
    <text evidence="7">The sequence shown here is derived from an EMBL/GenBank/DDBJ whole genome shotgun (WGS) entry which is preliminary data.</text>
</comment>
<dbReference type="InterPro" id="IPR008610">
    <property type="entry name" value="Ebp2"/>
</dbReference>
<dbReference type="PANTHER" id="PTHR13028">
    <property type="entry name" value="RRNA PROCESSING PROTEIN EBNA1-BINDING PROTEIN-RELATED"/>
    <property type="match status" value="1"/>
</dbReference>
<comment type="subcellular location">
    <subcellularLocation>
        <location evidence="1">Nucleus</location>
        <location evidence="1">Nucleolus</location>
    </subcellularLocation>
</comment>
<dbReference type="Proteomes" id="UP000016801">
    <property type="component" value="Unassembled WGS sequence"/>
</dbReference>
<evidence type="ECO:0000256" key="2">
    <source>
        <dbReference type="ARBA" id="ARBA00007336"/>
    </source>
</evidence>
<accession>M1W649</accession>
<keyword evidence="8" id="KW-1185">Reference proteome</keyword>